<keyword evidence="4 7" id="KW-0812">Transmembrane</keyword>
<feature type="binding site" evidence="7">
    <location>
        <position position="159"/>
    </location>
    <ligand>
        <name>a 1,2-diacyl-sn-glycero-3-phospho-(1'-sn-glycerol)</name>
        <dbReference type="ChEBI" id="CHEBI:64716"/>
    </ligand>
</feature>
<evidence type="ECO:0000256" key="3">
    <source>
        <dbReference type="ARBA" id="ARBA00022679"/>
    </source>
</evidence>
<comment type="subcellular location">
    <subcellularLocation>
        <location evidence="7">Cell membrane</location>
        <topology evidence="7">Multi-pass membrane protein</topology>
    </subcellularLocation>
</comment>
<protein>
    <recommendedName>
        <fullName evidence="7">Phosphatidylglycerol--prolipoprotein diacylglyceryl transferase</fullName>
        <ecNumber evidence="7">2.5.1.145</ecNumber>
    </recommendedName>
</protein>
<feature type="transmembrane region" description="Helical" evidence="7">
    <location>
        <begin position="284"/>
        <end position="306"/>
    </location>
</feature>
<comment type="pathway">
    <text evidence="7">Protein modification; lipoprotein biosynthesis (diacylglyceryl transfer).</text>
</comment>
<feature type="transmembrane region" description="Helical" evidence="7">
    <location>
        <begin position="95"/>
        <end position="112"/>
    </location>
</feature>
<dbReference type="AlphaFoldDB" id="A0A1F5RWI3"/>
<gene>
    <name evidence="7" type="primary">lgt</name>
    <name evidence="8" type="ORF">A3G56_03250</name>
</gene>
<accession>A0A1F5RWI3</accession>
<feature type="transmembrane region" description="Helical" evidence="7">
    <location>
        <begin position="139"/>
        <end position="158"/>
    </location>
</feature>
<keyword evidence="8" id="KW-0449">Lipoprotein</keyword>
<keyword evidence="3 7" id="KW-0808">Transferase</keyword>
<name>A0A1F5RWI3_9BACT</name>
<comment type="catalytic activity">
    <reaction evidence="7">
        <text>L-cysteinyl-[prolipoprotein] + a 1,2-diacyl-sn-glycero-3-phospho-(1'-sn-glycerol) = an S-1,2-diacyl-sn-glyceryl-L-cysteinyl-[prolipoprotein] + sn-glycerol 1-phosphate + H(+)</text>
        <dbReference type="Rhea" id="RHEA:56712"/>
        <dbReference type="Rhea" id="RHEA-COMP:14679"/>
        <dbReference type="Rhea" id="RHEA-COMP:14680"/>
        <dbReference type="ChEBI" id="CHEBI:15378"/>
        <dbReference type="ChEBI" id="CHEBI:29950"/>
        <dbReference type="ChEBI" id="CHEBI:57685"/>
        <dbReference type="ChEBI" id="CHEBI:64716"/>
        <dbReference type="ChEBI" id="CHEBI:140658"/>
        <dbReference type="EC" id="2.5.1.145"/>
    </reaction>
</comment>
<dbReference type="NCBIfam" id="TIGR00544">
    <property type="entry name" value="lgt"/>
    <property type="match status" value="1"/>
</dbReference>
<dbReference type="Proteomes" id="UP000178682">
    <property type="component" value="Unassembled WGS sequence"/>
</dbReference>
<feature type="transmembrane region" description="Helical" evidence="7">
    <location>
        <begin position="52"/>
        <end position="75"/>
    </location>
</feature>
<comment type="caution">
    <text evidence="8">The sequence shown here is derived from an EMBL/GenBank/DDBJ whole genome shotgun (WGS) entry which is preliminary data.</text>
</comment>
<dbReference type="Pfam" id="PF01790">
    <property type="entry name" value="LGT"/>
    <property type="match status" value="1"/>
</dbReference>
<evidence type="ECO:0000256" key="5">
    <source>
        <dbReference type="ARBA" id="ARBA00022989"/>
    </source>
</evidence>
<feature type="transmembrane region" description="Helical" evidence="7">
    <location>
        <begin position="20"/>
        <end position="40"/>
    </location>
</feature>
<dbReference type="EC" id="2.5.1.145" evidence="7"/>
<dbReference type="HAMAP" id="MF_01147">
    <property type="entry name" value="Lgt"/>
    <property type="match status" value="1"/>
</dbReference>
<dbReference type="PROSITE" id="PS01311">
    <property type="entry name" value="LGT"/>
    <property type="match status" value="1"/>
</dbReference>
<evidence type="ECO:0000256" key="4">
    <source>
        <dbReference type="ARBA" id="ARBA00022692"/>
    </source>
</evidence>
<dbReference type="GO" id="GO:0005886">
    <property type="term" value="C:plasma membrane"/>
    <property type="evidence" value="ECO:0007669"/>
    <property type="project" value="UniProtKB-SubCell"/>
</dbReference>
<comment type="function">
    <text evidence="7">Catalyzes the transfer of the diacylglyceryl group from phosphatidylglycerol to the sulfhydryl group of the N-terminal cysteine of a prolipoprotein, the first step in the formation of mature lipoproteins.</text>
</comment>
<evidence type="ECO:0000256" key="6">
    <source>
        <dbReference type="ARBA" id="ARBA00023136"/>
    </source>
</evidence>
<comment type="similarity">
    <text evidence="1 7">Belongs to the Lgt family.</text>
</comment>
<feature type="transmembrane region" description="Helical" evidence="7">
    <location>
        <begin position="243"/>
        <end position="264"/>
    </location>
</feature>
<dbReference type="GO" id="GO:0042158">
    <property type="term" value="P:lipoprotein biosynthetic process"/>
    <property type="evidence" value="ECO:0007669"/>
    <property type="project" value="UniProtKB-UniRule"/>
</dbReference>
<evidence type="ECO:0000313" key="9">
    <source>
        <dbReference type="Proteomes" id="UP000178682"/>
    </source>
</evidence>
<dbReference type="InterPro" id="IPR001640">
    <property type="entry name" value="Lgt"/>
</dbReference>
<keyword evidence="2 7" id="KW-1003">Cell membrane</keyword>
<dbReference type="PANTHER" id="PTHR30589">
    <property type="entry name" value="PROLIPOPROTEIN DIACYLGLYCERYL TRANSFERASE"/>
    <property type="match status" value="1"/>
</dbReference>
<sequence length="317" mass="36441">MNFLHFYIPQPIFLQLGPITIHWYGFFMALAVLAGPLVSLQMAKWHKVDKEIIYDLFFYIVIAGFIGARIFYVLYNPAYFWQHPLEIFKIWQGGIAIHGALVFGILVLLSFSRKRESSEKGMSLKQWDSRLRGNDKKEAFWLLAAIIAPGLALGQAIGRWGNYFNQELFGLPTSLPWGIPIEFINRPAGFESFNYFHPAFLYESVGDIAIFILLLLMHWFFTRKARDEGRGMGDEPKLTSNGYVLRVTCYVSIVMCYALLYSTLRFGLEFLRIDPTAGNIFGVRATQGLSAMILIISIFYTIYFYYKKIPYDANDGE</sequence>
<dbReference type="GO" id="GO:0008961">
    <property type="term" value="F:phosphatidylglycerol-prolipoprotein diacylglyceryl transferase activity"/>
    <property type="evidence" value="ECO:0007669"/>
    <property type="project" value="UniProtKB-UniRule"/>
</dbReference>
<keyword evidence="5 7" id="KW-1133">Transmembrane helix</keyword>
<reference evidence="8 9" key="1">
    <citation type="journal article" date="2016" name="Nat. Commun.">
        <title>Thousands of microbial genomes shed light on interconnected biogeochemical processes in an aquifer system.</title>
        <authorList>
            <person name="Anantharaman K."/>
            <person name="Brown C.T."/>
            <person name="Hug L.A."/>
            <person name="Sharon I."/>
            <person name="Castelle C.J."/>
            <person name="Probst A.J."/>
            <person name="Thomas B.C."/>
            <person name="Singh A."/>
            <person name="Wilkins M.J."/>
            <person name="Karaoz U."/>
            <person name="Brodie E.L."/>
            <person name="Williams K.H."/>
            <person name="Hubbard S.S."/>
            <person name="Banfield J.F."/>
        </authorList>
    </citation>
    <scope>NUCLEOTIDE SEQUENCE [LARGE SCALE GENOMIC DNA]</scope>
</reference>
<dbReference type="UniPathway" id="UPA00664"/>
<feature type="transmembrane region" description="Helical" evidence="7">
    <location>
        <begin position="200"/>
        <end position="222"/>
    </location>
</feature>
<evidence type="ECO:0000313" key="8">
    <source>
        <dbReference type="EMBL" id="OGF18421.1"/>
    </source>
</evidence>
<evidence type="ECO:0000256" key="2">
    <source>
        <dbReference type="ARBA" id="ARBA00022475"/>
    </source>
</evidence>
<organism evidence="8 9">
    <name type="scientific">Candidatus Falkowbacteria bacterium RIFCSPLOWO2_12_FULL_45_10</name>
    <dbReference type="NCBI Taxonomy" id="1797990"/>
    <lineage>
        <taxon>Bacteria</taxon>
        <taxon>Candidatus Falkowiibacteriota</taxon>
    </lineage>
</organism>
<keyword evidence="6 7" id="KW-0472">Membrane</keyword>
<evidence type="ECO:0000256" key="7">
    <source>
        <dbReference type="HAMAP-Rule" id="MF_01147"/>
    </source>
</evidence>
<dbReference type="EMBL" id="MFFX01000048">
    <property type="protein sequence ID" value="OGF18421.1"/>
    <property type="molecule type" value="Genomic_DNA"/>
</dbReference>
<evidence type="ECO:0000256" key="1">
    <source>
        <dbReference type="ARBA" id="ARBA00007150"/>
    </source>
</evidence>
<dbReference type="PANTHER" id="PTHR30589:SF0">
    <property type="entry name" value="PHOSPHATIDYLGLYCEROL--PROLIPOPROTEIN DIACYLGLYCERYL TRANSFERASE"/>
    <property type="match status" value="1"/>
</dbReference>
<proteinExistence type="inferred from homology"/>